<organism evidence="1 2">
    <name type="scientific">Pseudomonas coronafaciens pv. striafaciens</name>
    <dbReference type="NCBI Taxonomy" id="235276"/>
    <lineage>
        <taxon>Bacteria</taxon>
        <taxon>Pseudomonadati</taxon>
        <taxon>Pseudomonadota</taxon>
        <taxon>Gammaproteobacteria</taxon>
        <taxon>Pseudomonadales</taxon>
        <taxon>Pseudomonadaceae</taxon>
        <taxon>Pseudomonas</taxon>
        <taxon>Pseudomonas coronafaciens</taxon>
    </lineage>
</organism>
<evidence type="ECO:0000313" key="1">
    <source>
        <dbReference type="EMBL" id="RMR90396.1"/>
    </source>
</evidence>
<evidence type="ECO:0000313" key="2">
    <source>
        <dbReference type="Proteomes" id="UP000268004"/>
    </source>
</evidence>
<reference evidence="1 2" key="1">
    <citation type="submission" date="2018-08" db="EMBL/GenBank/DDBJ databases">
        <title>Recombination of ecologically and evolutionarily significant loci maintains genetic cohesion in the Pseudomonas syringae species complex.</title>
        <authorList>
            <person name="Dillon M."/>
            <person name="Thakur S."/>
            <person name="Almeida R.N.D."/>
            <person name="Weir B.S."/>
            <person name="Guttman D.S."/>
        </authorList>
    </citation>
    <scope>NUCLEOTIDE SEQUENCE [LARGE SCALE GENOMIC DNA]</scope>
    <source>
        <strain evidence="1 2">ICMP 4996</strain>
    </source>
</reference>
<dbReference type="Proteomes" id="UP000268004">
    <property type="component" value="Unassembled WGS sequence"/>
</dbReference>
<proteinExistence type="predicted"/>
<sequence>MHWVTLRVVLQRNVMLCLSSLHIKALFYRDVTDDADRDVSDRGFGHFGPIKVTRRGAKR</sequence>
<accession>A0A3M4YQR7</accession>
<gene>
    <name evidence="1" type="ORF">ALP78_100965</name>
</gene>
<dbReference type="AlphaFoldDB" id="A0A3M4YQR7"/>
<name>A0A3M4YQR7_9PSED</name>
<comment type="caution">
    <text evidence="1">The sequence shown here is derived from an EMBL/GenBank/DDBJ whole genome shotgun (WGS) entry which is preliminary data.</text>
</comment>
<dbReference type="EMBL" id="RBSD01000055">
    <property type="protein sequence ID" value="RMR90396.1"/>
    <property type="molecule type" value="Genomic_DNA"/>
</dbReference>
<protein>
    <submittedName>
        <fullName evidence="1">Uncharacterized protein</fullName>
    </submittedName>
</protein>